<sequence length="190" mass="21375">MERFRCASCDAVLSVPVRLVAMPPPPVQRWLVCCCHQVNPPLMQPLTYTIDQAPHGRDRIAGTFVLSPGDVRGTRFVHELVDEGCWPNQYTPSMECARCGTLVASRGDDEDCDKAQETRFYPHLVVRESCGESPATAQPFALMSDWDTAAPDSREVSWAPEPFRPRPELVATRWRDRGLQQQLLRDDPPA</sequence>
<comment type="caution">
    <text evidence="1">The sequence shown here is derived from an EMBL/GenBank/DDBJ whole genome shotgun (WGS) entry which is preliminary data.</text>
</comment>
<accession>A0A8J3Q345</accession>
<organism evidence="1 2">
    <name type="scientific">Rhizocola hellebori</name>
    <dbReference type="NCBI Taxonomy" id="1392758"/>
    <lineage>
        <taxon>Bacteria</taxon>
        <taxon>Bacillati</taxon>
        <taxon>Actinomycetota</taxon>
        <taxon>Actinomycetes</taxon>
        <taxon>Micromonosporales</taxon>
        <taxon>Micromonosporaceae</taxon>
        <taxon>Rhizocola</taxon>
    </lineage>
</organism>
<gene>
    <name evidence="1" type="ORF">Rhe02_08430</name>
</gene>
<dbReference type="EMBL" id="BONY01000004">
    <property type="protein sequence ID" value="GIH02776.1"/>
    <property type="molecule type" value="Genomic_DNA"/>
</dbReference>
<keyword evidence="2" id="KW-1185">Reference proteome</keyword>
<evidence type="ECO:0000313" key="2">
    <source>
        <dbReference type="Proteomes" id="UP000612899"/>
    </source>
</evidence>
<protein>
    <submittedName>
        <fullName evidence="1">Uncharacterized protein</fullName>
    </submittedName>
</protein>
<reference evidence="1" key="1">
    <citation type="submission" date="2021-01" db="EMBL/GenBank/DDBJ databases">
        <title>Whole genome shotgun sequence of Rhizocola hellebori NBRC 109834.</title>
        <authorList>
            <person name="Komaki H."/>
            <person name="Tamura T."/>
        </authorList>
    </citation>
    <scope>NUCLEOTIDE SEQUENCE</scope>
    <source>
        <strain evidence="1">NBRC 109834</strain>
    </source>
</reference>
<dbReference type="Proteomes" id="UP000612899">
    <property type="component" value="Unassembled WGS sequence"/>
</dbReference>
<dbReference type="AlphaFoldDB" id="A0A8J3Q345"/>
<dbReference type="RefSeq" id="WP_203906717.1">
    <property type="nucleotide sequence ID" value="NZ_BONY01000004.1"/>
</dbReference>
<evidence type="ECO:0000313" key="1">
    <source>
        <dbReference type="EMBL" id="GIH02776.1"/>
    </source>
</evidence>
<proteinExistence type="predicted"/>
<name>A0A8J3Q345_9ACTN</name>